<feature type="domain" description="Conserved oligomeric Golgi complex subunit 5 N-terminal" evidence="6">
    <location>
        <begin position="16"/>
        <end position="133"/>
    </location>
</feature>
<reference evidence="8" key="1">
    <citation type="submission" date="2021-06" db="EMBL/GenBank/DDBJ databases">
        <authorList>
            <person name="Hodson N. C."/>
            <person name="Mongue J. A."/>
            <person name="Jaron S. K."/>
        </authorList>
    </citation>
    <scope>NUCLEOTIDE SEQUENCE</scope>
</reference>
<dbReference type="Pfam" id="PF10392">
    <property type="entry name" value="COG5_N"/>
    <property type="match status" value="1"/>
</dbReference>
<comment type="caution">
    <text evidence="8">The sequence shown here is derived from an EMBL/GenBank/DDBJ whole genome shotgun (WGS) entry which is preliminary data.</text>
</comment>
<dbReference type="PANTHER" id="PTHR13228:SF3">
    <property type="entry name" value="CONSERVED OLIGOMERIC GOLGI COMPLEX SUBUNIT 5"/>
    <property type="match status" value="1"/>
</dbReference>
<dbReference type="GO" id="GO:0017119">
    <property type="term" value="C:Golgi transport complex"/>
    <property type="evidence" value="ECO:0007669"/>
    <property type="project" value="InterPro"/>
</dbReference>
<proteinExistence type="predicted"/>
<dbReference type="AlphaFoldDB" id="A0A8J2KZH1"/>
<protein>
    <recommendedName>
        <fullName evidence="2">Conserved oligomeric Golgi complex subunit 5</fullName>
    </recommendedName>
</protein>
<dbReference type="GO" id="GO:0000139">
    <property type="term" value="C:Golgi membrane"/>
    <property type="evidence" value="ECO:0007669"/>
    <property type="project" value="UniProtKB-SubCell"/>
</dbReference>
<keyword evidence="5" id="KW-0175">Coiled coil</keyword>
<comment type="subcellular location">
    <subcellularLocation>
        <location evidence="1">Golgi apparatus membrane</location>
        <topology evidence="1">Peripheral membrane protein</topology>
    </subcellularLocation>
</comment>
<dbReference type="OrthoDB" id="18786at2759"/>
<evidence type="ECO:0000256" key="2">
    <source>
        <dbReference type="ARBA" id="ARBA00020974"/>
    </source>
</evidence>
<name>A0A8J2KZH1_9HEXA</name>
<dbReference type="GO" id="GO:0006891">
    <property type="term" value="P:intra-Golgi vesicle-mediated transport"/>
    <property type="evidence" value="ECO:0007669"/>
    <property type="project" value="InterPro"/>
</dbReference>
<dbReference type="InterPro" id="IPR019465">
    <property type="entry name" value="Cog5"/>
</dbReference>
<evidence type="ECO:0000256" key="5">
    <source>
        <dbReference type="SAM" id="Coils"/>
    </source>
</evidence>
<keyword evidence="3" id="KW-0333">Golgi apparatus</keyword>
<evidence type="ECO:0000256" key="4">
    <source>
        <dbReference type="ARBA" id="ARBA00023136"/>
    </source>
</evidence>
<keyword evidence="9" id="KW-1185">Reference proteome</keyword>
<evidence type="ECO:0000313" key="8">
    <source>
        <dbReference type="EMBL" id="CAG7822633.1"/>
    </source>
</evidence>
<evidence type="ECO:0000313" key="9">
    <source>
        <dbReference type="Proteomes" id="UP000708208"/>
    </source>
</evidence>
<dbReference type="EMBL" id="CAJVCH010526952">
    <property type="protein sequence ID" value="CAG7822633.1"/>
    <property type="molecule type" value="Genomic_DNA"/>
</dbReference>
<evidence type="ECO:0000259" key="7">
    <source>
        <dbReference type="Pfam" id="PF20649"/>
    </source>
</evidence>
<dbReference type="InterPro" id="IPR049176">
    <property type="entry name" value="COG5_N"/>
</dbReference>
<dbReference type="PANTHER" id="PTHR13228">
    <property type="entry name" value="CONSERVED OLIGOMERIC GOLGI COMPLEX COMPONENT 5"/>
    <property type="match status" value="1"/>
</dbReference>
<dbReference type="Proteomes" id="UP000708208">
    <property type="component" value="Unassembled WGS sequence"/>
</dbReference>
<dbReference type="InterPro" id="IPR048485">
    <property type="entry name" value="COG5_helical"/>
</dbReference>
<evidence type="ECO:0000259" key="6">
    <source>
        <dbReference type="Pfam" id="PF10392"/>
    </source>
</evidence>
<gene>
    <name evidence="8" type="ORF">AFUS01_LOCUS32894</name>
</gene>
<feature type="domain" description="Conserved oligomeric Golgi complex subunit 5 helical" evidence="7">
    <location>
        <begin position="161"/>
        <end position="348"/>
    </location>
</feature>
<feature type="coiled-coil region" evidence="5">
    <location>
        <begin position="85"/>
        <end position="112"/>
    </location>
</feature>
<dbReference type="Pfam" id="PF20649">
    <property type="entry name" value="COG5_C"/>
    <property type="match status" value="1"/>
</dbReference>
<sequence length="738" mass="82631">MEELEKDEFLQQIHAPSFSVQNHVTTLLTSTTVNLSAQISALTQSLAKIDQAIHVQVTTNHGDLLAQTSNVEVMDGVVLSCQGRAKQCLELVDRLRLQMDTYEEELSNEITALERLLTLRSLLRRSQRVVSLENIPNLTAAKQAQVVTEIEYLCGGPDPILKNHLDKANGLRRNIKKQTENMLSQGLGAKSSNQISSSLQIFINLNSLDEIIGKTFGELEKNVLKDLNAAFTLKTLVPSAVTKGPPGRAASLSQSVSNQGSQIWSNLETLASKIIFSSSKIKLLWLVLQTHRDCDSNIYYCKFLNDENTFWNQFWAALVSAFEKQFRTNSEVIKTTFESEYPKLLKFVCSLTDAIEDKSQPTDISPAIVKLGLGQSFRSAIASFEKAYLSRTLSKLFDHVNHVFVSGFPNESHIDELVTLFKSTLDITPDEQLKKQLSRNVSKTVHLFSVRCEGLVIVDGGATQVIGPPTPSQQTNVKIINLLEYFKLKLKELSSSLPSEDLESISVLQYNTIWSLINGIADAIEAIVLTMHQEQWARSNRTTEYSLYIGELQAFIARASKDYLNFQSLELIQKSTSHLSSRTIDLLTRHASILPMVYSVRSQIITDLTQLEIALSAFTPVLSDLGKSYKLLKGFKTLLNVDPKEIEESNLIPVVVPASLALNYLLTISDDELLKTPQAVKGWSAVRYSRWLDDKTETERVNFIKSALNDYVKNVSSTGRQEYNWVYPIMLGVVKRVT</sequence>
<accession>A0A8J2KZH1</accession>
<evidence type="ECO:0000256" key="1">
    <source>
        <dbReference type="ARBA" id="ARBA00004395"/>
    </source>
</evidence>
<keyword evidence="4" id="KW-0472">Membrane</keyword>
<organism evidence="8 9">
    <name type="scientific">Allacma fusca</name>
    <dbReference type="NCBI Taxonomy" id="39272"/>
    <lineage>
        <taxon>Eukaryota</taxon>
        <taxon>Metazoa</taxon>
        <taxon>Ecdysozoa</taxon>
        <taxon>Arthropoda</taxon>
        <taxon>Hexapoda</taxon>
        <taxon>Collembola</taxon>
        <taxon>Symphypleona</taxon>
        <taxon>Sminthuridae</taxon>
        <taxon>Allacma</taxon>
    </lineage>
</organism>
<evidence type="ECO:0000256" key="3">
    <source>
        <dbReference type="ARBA" id="ARBA00023034"/>
    </source>
</evidence>